<feature type="domain" description="MOSC" evidence="1">
    <location>
        <begin position="26"/>
        <end position="183"/>
    </location>
</feature>
<protein>
    <submittedName>
        <fullName evidence="2">Molybdenum cofactor sulfurase</fullName>
    </submittedName>
</protein>
<dbReference type="PROSITE" id="PS51340">
    <property type="entry name" value="MOSC"/>
    <property type="match status" value="1"/>
</dbReference>
<dbReference type="GO" id="GO:0030151">
    <property type="term" value="F:molybdenum ion binding"/>
    <property type="evidence" value="ECO:0007669"/>
    <property type="project" value="InterPro"/>
</dbReference>
<evidence type="ECO:0000313" key="3">
    <source>
        <dbReference type="Proteomes" id="UP000782610"/>
    </source>
</evidence>
<dbReference type="InterPro" id="IPR011037">
    <property type="entry name" value="Pyrv_Knase-like_insert_dom_sf"/>
</dbReference>
<dbReference type="GO" id="GO:0030170">
    <property type="term" value="F:pyridoxal phosphate binding"/>
    <property type="evidence" value="ECO:0007669"/>
    <property type="project" value="InterPro"/>
</dbReference>
<dbReference type="Pfam" id="PF03473">
    <property type="entry name" value="MOSC"/>
    <property type="match status" value="1"/>
</dbReference>
<dbReference type="PANTHER" id="PTHR36930">
    <property type="entry name" value="METAL-SULFUR CLUSTER BIOSYNTHESIS PROTEINS YUAD-RELATED"/>
    <property type="match status" value="1"/>
</dbReference>
<dbReference type="EMBL" id="JACRAF010000004">
    <property type="protein sequence ID" value="MBI4920235.1"/>
    <property type="molecule type" value="Genomic_DNA"/>
</dbReference>
<reference evidence="2" key="1">
    <citation type="submission" date="2020-07" db="EMBL/GenBank/DDBJ databases">
        <title>Huge and variable diversity of episymbiotic CPR bacteria and DPANN archaea in groundwater ecosystems.</title>
        <authorList>
            <person name="He C.Y."/>
            <person name="Keren R."/>
            <person name="Whittaker M."/>
            <person name="Farag I.F."/>
            <person name="Doudna J."/>
            <person name="Cate J.H.D."/>
            <person name="Banfield J.F."/>
        </authorList>
    </citation>
    <scope>NUCLEOTIDE SEQUENCE</scope>
    <source>
        <strain evidence="2">NC_groundwater_1586_Pr3_B-0.1um_66_15</strain>
    </source>
</reference>
<accession>A0A933KZD4</accession>
<gene>
    <name evidence="2" type="ORF">HY834_00665</name>
</gene>
<dbReference type="GO" id="GO:0003824">
    <property type="term" value="F:catalytic activity"/>
    <property type="evidence" value="ECO:0007669"/>
    <property type="project" value="InterPro"/>
</dbReference>
<organism evidence="2 3">
    <name type="scientific">Devosia nanyangense</name>
    <dbReference type="NCBI Taxonomy" id="1228055"/>
    <lineage>
        <taxon>Bacteria</taxon>
        <taxon>Pseudomonadati</taxon>
        <taxon>Pseudomonadota</taxon>
        <taxon>Alphaproteobacteria</taxon>
        <taxon>Hyphomicrobiales</taxon>
        <taxon>Devosiaceae</taxon>
        <taxon>Devosia</taxon>
    </lineage>
</organism>
<evidence type="ECO:0000259" key="1">
    <source>
        <dbReference type="PROSITE" id="PS51340"/>
    </source>
</evidence>
<name>A0A933KZD4_9HYPH</name>
<dbReference type="InterPro" id="IPR005302">
    <property type="entry name" value="MoCF_Sase_C"/>
</dbReference>
<sequence length="192" mass="21016">MAEILPAHMIEGVVRGVYRAPDTFVTTPVEVLSLTYAGIPGDVHSGLYRQSGAREPWYPRGTPMRNERQLSILSAEELAEVATTLAIPVLEPEWIGGNLLLTGIPQLSLLPPRSILMFPSGAAIRIDGDNGPCRHSGRSIAEHVPGRPDLELGFVQAARHKRGLVGWVEREGEVRAGDVVRIRVWEQKLYAG</sequence>
<dbReference type="AlphaFoldDB" id="A0A933KZD4"/>
<dbReference type="PANTHER" id="PTHR36930:SF1">
    <property type="entry name" value="MOSC DOMAIN-CONTAINING PROTEIN"/>
    <property type="match status" value="1"/>
</dbReference>
<dbReference type="Gene3D" id="2.40.33.20">
    <property type="entry name" value="PK beta-barrel domain-like"/>
    <property type="match status" value="1"/>
</dbReference>
<comment type="caution">
    <text evidence="2">The sequence shown here is derived from an EMBL/GenBank/DDBJ whole genome shotgun (WGS) entry which is preliminary data.</text>
</comment>
<dbReference type="InterPro" id="IPR052716">
    <property type="entry name" value="MOSC_domain"/>
</dbReference>
<evidence type="ECO:0000313" key="2">
    <source>
        <dbReference type="EMBL" id="MBI4920235.1"/>
    </source>
</evidence>
<dbReference type="Proteomes" id="UP000782610">
    <property type="component" value="Unassembled WGS sequence"/>
</dbReference>
<proteinExistence type="predicted"/>
<dbReference type="SUPFAM" id="SSF50800">
    <property type="entry name" value="PK beta-barrel domain-like"/>
    <property type="match status" value="1"/>
</dbReference>